<accession>A0ABR1JNC7</accession>
<organism evidence="1 2">
    <name type="scientific">Marasmiellus scandens</name>
    <dbReference type="NCBI Taxonomy" id="2682957"/>
    <lineage>
        <taxon>Eukaryota</taxon>
        <taxon>Fungi</taxon>
        <taxon>Dikarya</taxon>
        <taxon>Basidiomycota</taxon>
        <taxon>Agaricomycotina</taxon>
        <taxon>Agaricomycetes</taxon>
        <taxon>Agaricomycetidae</taxon>
        <taxon>Agaricales</taxon>
        <taxon>Marasmiineae</taxon>
        <taxon>Omphalotaceae</taxon>
        <taxon>Marasmiellus</taxon>
    </lineage>
</organism>
<dbReference type="EMBL" id="JBANRG010000008">
    <property type="protein sequence ID" value="KAK7464184.1"/>
    <property type="molecule type" value="Genomic_DNA"/>
</dbReference>
<protein>
    <submittedName>
        <fullName evidence="1">Uncharacterized protein</fullName>
    </submittedName>
</protein>
<dbReference type="Proteomes" id="UP001498398">
    <property type="component" value="Unassembled WGS sequence"/>
</dbReference>
<comment type="caution">
    <text evidence="1">The sequence shown here is derived from an EMBL/GenBank/DDBJ whole genome shotgun (WGS) entry which is preliminary data.</text>
</comment>
<gene>
    <name evidence="1" type="ORF">VKT23_006350</name>
</gene>
<keyword evidence="2" id="KW-1185">Reference proteome</keyword>
<reference evidence="1 2" key="1">
    <citation type="submission" date="2024-01" db="EMBL/GenBank/DDBJ databases">
        <title>A draft genome for the cacao thread blight pathogen Marasmiellus scandens.</title>
        <authorList>
            <person name="Baruah I.K."/>
            <person name="Leung J."/>
            <person name="Bukari Y."/>
            <person name="Amoako-Attah I."/>
            <person name="Meinhardt L.W."/>
            <person name="Bailey B.A."/>
            <person name="Cohen S.P."/>
        </authorList>
    </citation>
    <scope>NUCLEOTIDE SEQUENCE [LARGE SCALE GENOMIC DNA]</scope>
    <source>
        <strain evidence="1 2">GH-19</strain>
    </source>
</reference>
<sequence>MYILKCTTASGAAVSDLVPLLLLPARSLAYSAASVKEMNSSWSPEFLDKSFDTRRFRYDKLPVFAGFDVEPVCDDSLAFTFPDRGAYHGRVVSFLRNEGYMEEDCLNLELYSHNSKQLPFFPGKSCKTIPRPPRPYIDGSLGRFDHSRIPQYYNDTKPYLAFTLRSECGQMDLNAPENVPLFLTWKSAPYPQFKEGEMTRKYWSALVV</sequence>
<name>A0ABR1JNC7_9AGAR</name>
<evidence type="ECO:0000313" key="2">
    <source>
        <dbReference type="Proteomes" id="UP001498398"/>
    </source>
</evidence>
<proteinExistence type="predicted"/>
<evidence type="ECO:0000313" key="1">
    <source>
        <dbReference type="EMBL" id="KAK7464184.1"/>
    </source>
</evidence>